<sequence length="497" mass="57411">MLFRRTRRREHRTRPCHPRTEPGYPLHSESFDNTRPYPMNNSLIHQRSTHQFSHAHYHEMPDGTIKQVNPFTGTAVWTVPGRGNKPISNVIPASAKKINLTKGPEAHCNFCPAYYLSTPPEKARMVEKNGKHVILKGVKVEDLNETDAEFRRIPNLFEIVTYDYWVRNYNYEMTQENLRHKTDYLSSANGIQHVIDIVNLKLKVSGLGDEEIRDIPLEQKLVMSNAFFGGGHELIIPKRHYKPDAQYDVEFCSSGELTPEEHFRYFLFTIEAIKDITRNNRYVRYVSVFQNWLSNAGASFDHLHKQLVAIDEWGVAIELELARYRTNPNYYNEMGANFAGYHNLVFAENDYAIAYVEIGRRYPTIAIYSKSEHAMPQEHTLDEIRGVSDLVHACHAAMGSQIPCNEEWYYSPIDAIENIPWHILIRWRTSNPAGFEGGTRIYVNPVSPEALRDKIVPRLFELKSQGRIETFPIAFECPCLPNSLRYVVGSKSWNPHS</sequence>
<name>A0A450XME0_9GAMM</name>
<dbReference type="Gene3D" id="3.30.428.10">
    <property type="entry name" value="HIT-like"/>
    <property type="match status" value="2"/>
</dbReference>
<dbReference type="PANTHER" id="PTHR42763:SF2">
    <property type="entry name" value="ADP-GLUCOSE PHOSPHORYLASE"/>
    <property type="match status" value="1"/>
</dbReference>
<dbReference type="GO" id="GO:0016779">
    <property type="term" value="F:nucleotidyltransferase activity"/>
    <property type="evidence" value="ECO:0007669"/>
    <property type="project" value="UniProtKB-KW"/>
</dbReference>
<dbReference type="AlphaFoldDB" id="A0A450XME0"/>
<gene>
    <name evidence="3" type="ORF">BECKMB1821G_GA0114241_10662</name>
    <name evidence="5" type="ORF">BECKMB1821H_GA0114242_10556</name>
    <name evidence="4" type="ORF">BECKMB1821I_GA0114274_10586</name>
</gene>
<evidence type="ECO:0000259" key="2">
    <source>
        <dbReference type="Pfam" id="PF16268"/>
    </source>
</evidence>
<dbReference type="InterPro" id="IPR036265">
    <property type="entry name" value="HIT-like_sf"/>
</dbReference>
<dbReference type="InterPro" id="IPR053177">
    <property type="entry name" value="ADP-glucose_phosphorylase"/>
</dbReference>
<reference evidence="3" key="1">
    <citation type="submission" date="2019-02" db="EMBL/GenBank/DDBJ databases">
        <authorList>
            <person name="Gruber-Vodicka R. H."/>
            <person name="Seah K. B. B."/>
        </authorList>
    </citation>
    <scope>NUCLEOTIDE SEQUENCE</scope>
    <source>
        <strain evidence="3">BECK_BZ197</strain>
        <strain evidence="5">BECK_BZ198</strain>
        <strain evidence="4">BECK_BZ199</strain>
    </source>
</reference>
<dbReference type="EMBL" id="CAADFQ010000058">
    <property type="protein sequence ID" value="VFK33988.1"/>
    <property type="molecule type" value="Genomic_DNA"/>
</dbReference>
<evidence type="ECO:0000313" key="3">
    <source>
        <dbReference type="EMBL" id="VFK30503.1"/>
    </source>
</evidence>
<feature type="region of interest" description="Disordered" evidence="1">
    <location>
        <begin position="1"/>
        <end position="30"/>
    </location>
</feature>
<organism evidence="3">
    <name type="scientific">Candidatus Kentrum sp. MB</name>
    <dbReference type="NCBI Taxonomy" id="2138164"/>
    <lineage>
        <taxon>Bacteria</taxon>
        <taxon>Pseudomonadati</taxon>
        <taxon>Pseudomonadota</taxon>
        <taxon>Gammaproteobacteria</taxon>
        <taxon>Candidatus Kentrum</taxon>
    </lineage>
</organism>
<proteinExistence type="predicted"/>
<dbReference type="SUPFAM" id="SSF54197">
    <property type="entry name" value="HIT-like"/>
    <property type="match status" value="1"/>
</dbReference>
<keyword evidence="3" id="KW-0808">Transferase</keyword>
<accession>A0A450XME0</accession>
<dbReference type="Pfam" id="PF16268">
    <property type="entry name" value="DUF4921"/>
    <property type="match status" value="1"/>
</dbReference>
<dbReference type="InterPro" id="IPR032576">
    <property type="entry name" value="DUF4921"/>
</dbReference>
<feature type="compositionally biased region" description="Basic residues" evidence="1">
    <location>
        <begin position="1"/>
        <end position="17"/>
    </location>
</feature>
<evidence type="ECO:0000256" key="1">
    <source>
        <dbReference type="SAM" id="MobiDB-lite"/>
    </source>
</evidence>
<dbReference type="EMBL" id="CAADGH010000055">
    <property type="protein sequence ID" value="VFK76402.1"/>
    <property type="molecule type" value="Genomic_DNA"/>
</dbReference>
<dbReference type="EMBL" id="CAADFO010000066">
    <property type="protein sequence ID" value="VFK30503.1"/>
    <property type="molecule type" value="Genomic_DNA"/>
</dbReference>
<protein>
    <submittedName>
        <fullName evidence="3">Galactose-1-phosphate uridylyltransferase</fullName>
    </submittedName>
</protein>
<keyword evidence="3" id="KW-0548">Nucleotidyltransferase</keyword>
<evidence type="ECO:0000313" key="4">
    <source>
        <dbReference type="EMBL" id="VFK33988.1"/>
    </source>
</evidence>
<feature type="domain" description="DUF4921" evidence="2">
    <location>
        <begin position="60"/>
        <end position="486"/>
    </location>
</feature>
<evidence type="ECO:0000313" key="5">
    <source>
        <dbReference type="EMBL" id="VFK76402.1"/>
    </source>
</evidence>
<dbReference type="PANTHER" id="PTHR42763">
    <property type="entry name" value="ADP-GLUCOSE PHOSPHORYLASE"/>
    <property type="match status" value="1"/>
</dbReference>